<evidence type="ECO:0000256" key="4">
    <source>
        <dbReference type="ARBA" id="ARBA00022989"/>
    </source>
</evidence>
<evidence type="ECO:0000256" key="5">
    <source>
        <dbReference type="ARBA" id="ARBA00023136"/>
    </source>
</evidence>
<dbReference type="PROSITE" id="PS50922">
    <property type="entry name" value="TLC"/>
    <property type="match status" value="1"/>
</dbReference>
<feature type="transmembrane region" description="Helical" evidence="8">
    <location>
        <begin position="149"/>
        <end position="167"/>
    </location>
</feature>
<evidence type="ECO:0000256" key="7">
    <source>
        <dbReference type="SAM" id="MobiDB-lite"/>
    </source>
</evidence>
<feature type="domain" description="TLC" evidence="9">
    <location>
        <begin position="94"/>
        <end position="302"/>
    </location>
</feature>
<keyword evidence="5 6" id="KW-0472">Membrane</keyword>
<keyword evidence="10" id="KW-0808">Transferase</keyword>
<evidence type="ECO:0000313" key="10">
    <source>
        <dbReference type="EMBL" id="OEJ88390.1"/>
    </source>
</evidence>
<dbReference type="Proteomes" id="UP000095728">
    <property type="component" value="Unassembled WGS sequence"/>
</dbReference>
<dbReference type="GO" id="GO:0016020">
    <property type="term" value="C:membrane"/>
    <property type="evidence" value="ECO:0007669"/>
    <property type="project" value="UniProtKB-SubCell"/>
</dbReference>
<feature type="transmembrane region" description="Helical" evidence="8">
    <location>
        <begin position="271"/>
        <end position="298"/>
    </location>
</feature>
<organism evidence="10 11">
    <name type="scientific">Hanseniaspora osmophila</name>
    <dbReference type="NCBI Taxonomy" id="56408"/>
    <lineage>
        <taxon>Eukaryota</taxon>
        <taxon>Fungi</taxon>
        <taxon>Dikarya</taxon>
        <taxon>Ascomycota</taxon>
        <taxon>Saccharomycotina</taxon>
        <taxon>Saccharomycetes</taxon>
        <taxon>Saccharomycodales</taxon>
        <taxon>Saccharomycodaceae</taxon>
        <taxon>Hanseniaspora</taxon>
    </lineage>
</organism>
<evidence type="ECO:0000256" key="6">
    <source>
        <dbReference type="PROSITE-ProRule" id="PRU00205"/>
    </source>
</evidence>
<comment type="subcellular location">
    <subcellularLocation>
        <location evidence="1">Membrane</location>
        <topology evidence="1">Multi-pass membrane protein</topology>
    </subcellularLocation>
</comment>
<sequence length="327" mass="38936">MDTIIITSTSSALLYLLINHNNNFFHLHYYDPSISEYKIGILDINIILVSLLFQLLIRSIIIKLGPYILTHLLEYTKTPTFTEKEIKRTPSFYKKCNRFSEQLWLFVYYIFIIAFGTILYFQSDYYHDASQTFSATKYPEFFPSKSMKLYYLIQISCWFQQLITLHLEHKRKDYYEMLAHHLITIFLTVISYCKNLWPMGHLIMLIMDVVDIFLIVSKILNYLNLRKYCNFTFFLFIINWVVFRHGVYNYLTYITWKYIPLNLGNRFSSKLYKGIMIALVSLQGIQILWLVMIVKLVVKLMTAPDPNKVNDSRSDDDDDDEQECQQS</sequence>
<dbReference type="PANTHER" id="PTHR12560:SF0">
    <property type="entry name" value="LD18904P"/>
    <property type="match status" value="1"/>
</dbReference>
<feature type="transmembrane region" description="Helical" evidence="8">
    <location>
        <begin position="103"/>
        <end position="121"/>
    </location>
</feature>
<dbReference type="InterPro" id="IPR016439">
    <property type="entry name" value="Lag1/Lac1-like"/>
</dbReference>
<dbReference type="InParanoid" id="A0A1E5RND1"/>
<keyword evidence="4 8" id="KW-1133">Transmembrane helix</keyword>
<evidence type="ECO:0000313" key="11">
    <source>
        <dbReference type="Proteomes" id="UP000095728"/>
    </source>
</evidence>
<reference evidence="11" key="1">
    <citation type="journal article" date="2016" name="Genome Announc.">
        <title>Genome sequences of three species of Hanseniaspora isolated from spontaneous wine fermentations.</title>
        <authorList>
            <person name="Sternes P.R."/>
            <person name="Lee D."/>
            <person name="Kutyna D.R."/>
            <person name="Borneman A.R."/>
        </authorList>
    </citation>
    <scope>NUCLEOTIDE SEQUENCE [LARGE SCALE GENOMIC DNA]</scope>
    <source>
        <strain evidence="11">AWRI3579</strain>
    </source>
</reference>
<proteinExistence type="inferred from homology"/>
<evidence type="ECO:0000256" key="3">
    <source>
        <dbReference type="ARBA" id="ARBA00022692"/>
    </source>
</evidence>
<keyword evidence="10" id="KW-0012">Acyltransferase</keyword>
<dbReference type="PANTHER" id="PTHR12560">
    <property type="entry name" value="LONGEVITY ASSURANCE FACTOR 1 LAG1"/>
    <property type="match status" value="1"/>
</dbReference>
<feature type="region of interest" description="Disordered" evidence="7">
    <location>
        <begin position="307"/>
        <end position="327"/>
    </location>
</feature>
<dbReference type="SMART" id="SM00724">
    <property type="entry name" value="TLC"/>
    <property type="match status" value="1"/>
</dbReference>
<evidence type="ECO:0000259" key="9">
    <source>
        <dbReference type="PROSITE" id="PS50922"/>
    </source>
</evidence>
<feature type="transmembrane region" description="Helical" evidence="8">
    <location>
        <begin position="174"/>
        <end position="192"/>
    </location>
</feature>
<dbReference type="EMBL" id="LPNM01000005">
    <property type="protein sequence ID" value="OEJ88390.1"/>
    <property type="molecule type" value="Genomic_DNA"/>
</dbReference>
<protein>
    <submittedName>
        <fullName evidence="10">Sphingosine N-acyltransferase lag1</fullName>
    </submittedName>
</protein>
<keyword evidence="3 6" id="KW-0812">Transmembrane</keyword>
<dbReference type="GO" id="GO:0046513">
    <property type="term" value="P:ceramide biosynthetic process"/>
    <property type="evidence" value="ECO:0007669"/>
    <property type="project" value="InterPro"/>
</dbReference>
<evidence type="ECO:0000256" key="2">
    <source>
        <dbReference type="ARBA" id="ARBA00009808"/>
    </source>
</evidence>
<feature type="compositionally biased region" description="Acidic residues" evidence="7">
    <location>
        <begin position="314"/>
        <end position="327"/>
    </location>
</feature>
<keyword evidence="11" id="KW-1185">Reference proteome</keyword>
<gene>
    <name evidence="10" type="ORF">AWRI3579_g844</name>
</gene>
<evidence type="ECO:0000256" key="1">
    <source>
        <dbReference type="ARBA" id="ARBA00004141"/>
    </source>
</evidence>
<dbReference type="Pfam" id="PF03798">
    <property type="entry name" value="TRAM_LAG1_CLN8"/>
    <property type="match status" value="1"/>
</dbReference>
<feature type="transmembrane region" description="Helical" evidence="8">
    <location>
        <begin position="39"/>
        <end position="57"/>
    </location>
</feature>
<comment type="caution">
    <text evidence="10">The sequence shown here is derived from an EMBL/GenBank/DDBJ whole genome shotgun (WGS) entry which is preliminary data.</text>
</comment>
<accession>A0A1E5RND1</accession>
<dbReference type="GO" id="GO:0050291">
    <property type="term" value="F:sphingosine N-acyltransferase activity"/>
    <property type="evidence" value="ECO:0007669"/>
    <property type="project" value="InterPro"/>
</dbReference>
<feature type="transmembrane region" description="Helical" evidence="8">
    <location>
        <begin position="198"/>
        <end position="216"/>
    </location>
</feature>
<feature type="transmembrane region" description="Helical" evidence="8">
    <location>
        <begin position="228"/>
        <end position="251"/>
    </location>
</feature>
<dbReference type="STRING" id="56408.A0A1E5RND1"/>
<comment type="similarity">
    <text evidence="2">Belongs to the sphingosine N-acyltransferase family.</text>
</comment>
<dbReference type="AlphaFoldDB" id="A0A1E5RND1"/>
<dbReference type="InterPro" id="IPR006634">
    <property type="entry name" value="TLC-dom"/>
</dbReference>
<dbReference type="OrthoDB" id="537032at2759"/>
<name>A0A1E5RND1_9ASCO</name>
<evidence type="ECO:0000256" key="8">
    <source>
        <dbReference type="SAM" id="Phobius"/>
    </source>
</evidence>